<dbReference type="RefSeq" id="XP_022094046.1">
    <property type="nucleotide sequence ID" value="XM_022238354.1"/>
</dbReference>
<sequence length="278" mass="32037">MDAETGTTTQLIKLEMDANGIRKDLDVTQIYLAQRNLEKVESLGCYRHLNELWLNGNKLRQVTCLRDNFQISHLYLQDNELVCISKAISHLSCLKVLMLHNNQLTKLGETINEMRNMQALHTLNLYHNPLAQEKEYRLYVIFRVPSLELLDRKEVQPSERAKAFRRYKPDEQRQLDSVAFGRRCRVPSIPVGSSTEMDQLPVTALTDSFSGSDDDSDLPNRIGDGEYADNHLAEGPVKRSVMQYSHFDWSKVPRAEERRLNSTCNVADKAQIITVRFR</sequence>
<evidence type="ECO:0000313" key="3">
    <source>
        <dbReference type="RefSeq" id="XP_022094046.1"/>
    </source>
</evidence>
<gene>
    <name evidence="3" type="primary">LOC110981113</name>
</gene>
<keyword evidence="2" id="KW-1185">Reference proteome</keyword>
<protein>
    <submittedName>
        <fullName evidence="3">Leucine-rich repeat-containing protein 72-like isoform X1</fullName>
    </submittedName>
</protein>
<feature type="region of interest" description="Disordered" evidence="1">
    <location>
        <begin position="206"/>
        <end position="228"/>
    </location>
</feature>
<evidence type="ECO:0000313" key="2">
    <source>
        <dbReference type="Proteomes" id="UP000694845"/>
    </source>
</evidence>
<organism evidence="2 3">
    <name type="scientific">Acanthaster planci</name>
    <name type="common">Crown-of-thorns starfish</name>
    <dbReference type="NCBI Taxonomy" id="133434"/>
    <lineage>
        <taxon>Eukaryota</taxon>
        <taxon>Metazoa</taxon>
        <taxon>Echinodermata</taxon>
        <taxon>Eleutherozoa</taxon>
        <taxon>Asterozoa</taxon>
        <taxon>Asteroidea</taxon>
        <taxon>Valvatacea</taxon>
        <taxon>Valvatida</taxon>
        <taxon>Acanthasteridae</taxon>
        <taxon>Acanthaster</taxon>
    </lineage>
</organism>
<dbReference type="SUPFAM" id="SSF52075">
    <property type="entry name" value="Outer arm dynein light chain 1"/>
    <property type="match status" value="1"/>
</dbReference>
<dbReference type="CTD" id="100506049"/>
<dbReference type="OrthoDB" id="10251250at2759"/>
<dbReference type="PANTHER" id="PTHR46759">
    <property type="entry name" value="LEUCINE-RICH REPEAT-CONTAINING PROTEIN 72"/>
    <property type="match status" value="1"/>
</dbReference>
<dbReference type="Gene3D" id="3.80.10.10">
    <property type="entry name" value="Ribonuclease Inhibitor"/>
    <property type="match status" value="1"/>
</dbReference>
<dbReference type="InterPro" id="IPR032675">
    <property type="entry name" value="LRR_dom_sf"/>
</dbReference>
<dbReference type="OMA" id="HERSCAM"/>
<evidence type="ECO:0000256" key="1">
    <source>
        <dbReference type="SAM" id="MobiDB-lite"/>
    </source>
</evidence>
<dbReference type="PANTHER" id="PTHR46759:SF1">
    <property type="entry name" value="LEUCINE-RICH REPEAT-CONTAINING PROTEIN 72"/>
    <property type="match status" value="1"/>
</dbReference>
<accession>A0A8B7YRL4</accession>
<dbReference type="InterPro" id="IPR042655">
    <property type="entry name" value="LRC72"/>
</dbReference>
<dbReference type="Pfam" id="PF14580">
    <property type="entry name" value="LRR_9"/>
    <property type="match status" value="1"/>
</dbReference>
<dbReference type="GeneID" id="110981113"/>
<reference evidence="3" key="1">
    <citation type="submission" date="2025-08" db="UniProtKB">
        <authorList>
            <consortium name="RefSeq"/>
        </authorList>
    </citation>
    <scope>IDENTIFICATION</scope>
</reference>
<proteinExistence type="predicted"/>
<dbReference type="AlphaFoldDB" id="A0A8B7YRL4"/>
<dbReference type="Proteomes" id="UP000694845">
    <property type="component" value="Unplaced"/>
</dbReference>
<name>A0A8B7YRL4_ACAPL</name>
<dbReference type="KEGG" id="aplc:110981113"/>